<proteinExistence type="predicted"/>
<feature type="domain" description="Gram-positive cocci surface proteins LPxTG" evidence="8">
    <location>
        <begin position="286"/>
        <end position="322"/>
    </location>
</feature>
<feature type="compositionally biased region" description="Low complexity" evidence="5">
    <location>
        <begin position="53"/>
        <end position="66"/>
    </location>
</feature>
<feature type="region of interest" description="Disordered" evidence="5">
    <location>
        <begin position="36"/>
        <end position="75"/>
    </location>
</feature>
<keyword evidence="4" id="KW-0572">Peptidoglycan-anchor</keyword>
<keyword evidence="2" id="KW-0964">Secreted</keyword>
<accession>A0A6G8AUL3</accession>
<protein>
    <submittedName>
        <fullName evidence="9">LPXTG cell wall anchor domain-containing protein</fullName>
    </submittedName>
</protein>
<feature type="region of interest" description="Disordered" evidence="5">
    <location>
        <begin position="252"/>
        <end position="294"/>
    </location>
</feature>
<feature type="compositionally biased region" description="Basic and acidic residues" evidence="5">
    <location>
        <begin position="273"/>
        <end position="289"/>
    </location>
</feature>
<evidence type="ECO:0000256" key="5">
    <source>
        <dbReference type="SAM" id="MobiDB-lite"/>
    </source>
</evidence>
<feature type="signal peptide" evidence="7">
    <location>
        <begin position="1"/>
        <end position="26"/>
    </location>
</feature>
<dbReference type="NCBIfam" id="TIGR01167">
    <property type="entry name" value="LPXTG_anchor"/>
    <property type="match status" value="1"/>
</dbReference>
<dbReference type="InterPro" id="IPR019931">
    <property type="entry name" value="LPXTG_anchor"/>
</dbReference>
<gene>
    <name evidence="9" type="ORF">G7082_09690</name>
</gene>
<feature type="compositionally biased region" description="Low complexity" evidence="5">
    <location>
        <begin position="255"/>
        <end position="272"/>
    </location>
</feature>
<feature type="compositionally biased region" description="Polar residues" evidence="5">
    <location>
        <begin position="42"/>
        <end position="52"/>
    </location>
</feature>
<name>A0A6G8AUL3_9ENTE</name>
<sequence>MKKTINSLLISGLALGTFGLGTLVLAEDSKVDEKAAQEEVITESSAMESSNVETKTSETTPGSSTSEAKKDTADVTKVEEKLEKVVGEKKGEDVPVETNPQASKIREELSSGDFGITKEQLAKYTDEQLEQAMTLFTRYNYDVTGMDYGAYGRLLKTLYGDKTVNVNDALTQLSFDPSSFNSFSEMIPQVDKLQKYLQTLYPTNSTFIAGISYTNDQLIAKLNKLQKMEDELKAAGQTMPFGRIAGLLQADTDEGTGTSSSTSETKTTTTSESGKKDKVTPTSSSDKKGGFLPKTGEQQGTIALATLGVFTILGTAFVLRKKL</sequence>
<evidence type="ECO:0000313" key="10">
    <source>
        <dbReference type="Proteomes" id="UP000501747"/>
    </source>
</evidence>
<keyword evidence="10" id="KW-1185">Reference proteome</keyword>
<feature type="chain" id="PRO_5026146590" evidence="7">
    <location>
        <begin position="27"/>
        <end position="323"/>
    </location>
</feature>
<dbReference type="Proteomes" id="UP000501747">
    <property type="component" value="Chromosome"/>
</dbReference>
<dbReference type="Pfam" id="PF00746">
    <property type="entry name" value="Gram_pos_anchor"/>
    <property type="match status" value="1"/>
</dbReference>
<evidence type="ECO:0000256" key="6">
    <source>
        <dbReference type="SAM" id="Phobius"/>
    </source>
</evidence>
<organism evidence="9 10">
    <name type="scientific">Vagococcus hydrophili</name>
    <dbReference type="NCBI Taxonomy" id="2714947"/>
    <lineage>
        <taxon>Bacteria</taxon>
        <taxon>Bacillati</taxon>
        <taxon>Bacillota</taxon>
        <taxon>Bacilli</taxon>
        <taxon>Lactobacillales</taxon>
        <taxon>Enterococcaceae</taxon>
        <taxon>Vagococcus</taxon>
    </lineage>
</organism>
<dbReference type="AlphaFoldDB" id="A0A6G8AUL3"/>
<evidence type="ECO:0000256" key="4">
    <source>
        <dbReference type="ARBA" id="ARBA00023088"/>
    </source>
</evidence>
<evidence type="ECO:0000256" key="2">
    <source>
        <dbReference type="ARBA" id="ARBA00022525"/>
    </source>
</evidence>
<evidence type="ECO:0000259" key="8">
    <source>
        <dbReference type="Pfam" id="PF00746"/>
    </source>
</evidence>
<dbReference type="EMBL" id="CP049887">
    <property type="protein sequence ID" value="QIL48758.1"/>
    <property type="molecule type" value="Genomic_DNA"/>
</dbReference>
<evidence type="ECO:0000256" key="1">
    <source>
        <dbReference type="ARBA" id="ARBA00022512"/>
    </source>
</evidence>
<feature type="transmembrane region" description="Helical" evidence="6">
    <location>
        <begin position="301"/>
        <end position="319"/>
    </location>
</feature>
<keyword evidence="6" id="KW-0812">Transmembrane</keyword>
<keyword evidence="6" id="KW-1133">Transmembrane helix</keyword>
<keyword evidence="3 7" id="KW-0732">Signal</keyword>
<dbReference type="KEGG" id="vhy:G7082_09690"/>
<reference evidence="9 10" key="1">
    <citation type="submission" date="2020-03" db="EMBL/GenBank/DDBJ databases">
        <title>Vagococcus sp. nov., isolated from beetles.</title>
        <authorList>
            <person name="Hyun D.-W."/>
            <person name="Bae J.-W."/>
        </authorList>
    </citation>
    <scope>NUCLEOTIDE SEQUENCE [LARGE SCALE GENOMIC DNA]</scope>
    <source>
        <strain evidence="9 10">HDW17B</strain>
    </source>
</reference>
<evidence type="ECO:0000256" key="3">
    <source>
        <dbReference type="ARBA" id="ARBA00022729"/>
    </source>
</evidence>
<evidence type="ECO:0000313" key="9">
    <source>
        <dbReference type="EMBL" id="QIL48758.1"/>
    </source>
</evidence>
<keyword evidence="1" id="KW-0134">Cell wall</keyword>
<evidence type="ECO:0000256" key="7">
    <source>
        <dbReference type="SAM" id="SignalP"/>
    </source>
</evidence>
<dbReference type="RefSeq" id="WP_166034890.1">
    <property type="nucleotide sequence ID" value="NZ_CP049887.1"/>
</dbReference>
<keyword evidence="6" id="KW-0472">Membrane</keyword>